<dbReference type="Gene3D" id="3.40.50.2300">
    <property type="match status" value="2"/>
</dbReference>
<dbReference type="CDD" id="cd07377">
    <property type="entry name" value="WHTH_GntR"/>
    <property type="match status" value="1"/>
</dbReference>
<dbReference type="InterPro" id="IPR028082">
    <property type="entry name" value="Peripla_BP_I"/>
</dbReference>
<evidence type="ECO:0000313" key="5">
    <source>
        <dbReference type="EMBL" id="UNY97728.1"/>
    </source>
</evidence>
<dbReference type="SUPFAM" id="SSF53822">
    <property type="entry name" value="Periplasmic binding protein-like I"/>
    <property type="match status" value="1"/>
</dbReference>
<gene>
    <name evidence="5" type="ORF">MQE36_11600</name>
</gene>
<dbReference type="PANTHER" id="PTHR38445:SF10">
    <property type="entry name" value="GNTR-FAMILY TRANSCRIPTIONAL REGULATOR"/>
    <property type="match status" value="1"/>
</dbReference>
<keyword evidence="1" id="KW-0805">Transcription regulation</keyword>
<accession>A0ABY3YKP1</accession>
<sequence>MEVIKVENNKGVPKYRQIIESVEEAIQSQELEKGDKLPSINNIKQKFSLSRDTVLLAFNELKTRGIIQSIPGKGYYVKNTSLDVRKRVFLLFDELNAFKEDLYNSFLLNIEENIEVDIYFHHFNKKLFTKLIHDSSGNYNYYIIMPANFEGVADIVSTLPNDKVYVLDQISDELSSFPAVFQNFKKDMYYGLEKVSKQLKRYLEIKLIYNPDKQPQGMLQGFELFCKSFGLHYSHYKNVEGAKLSYKDAILVLDDKDLIEVVKIAKMGSLKIGSDIGIISYNETPLKEVVANGITTFSTDFKYMGKTLAEMITGNQRMQIENRSIVINRDSL</sequence>
<dbReference type="Pfam" id="PF13377">
    <property type="entry name" value="Peripla_BP_3"/>
    <property type="match status" value="1"/>
</dbReference>
<dbReference type="EMBL" id="CP094326">
    <property type="protein sequence ID" value="UNY97728.1"/>
    <property type="molecule type" value="Genomic_DNA"/>
</dbReference>
<feature type="domain" description="HTH gntR-type" evidence="4">
    <location>
        <begin position="12"/>
        <end position="80"/>
    </location>
</feature>
<evidence type="ECO:0000259" key="4">
    <source>
        <dbReference type="PROSITE" id="PS50949"/>
    </source>
</evidence>
<dbReference type="InterPro" id="IPR000524">
    <property type="entry name" value="Tscrpt_reg_HTH_GntR"/>
</dbReference>
<dbReference type="RefSeq" id="WP_242936139.1">
    <property type="nucleotide sequence ID" value="NZ_CP094326.1"/>
</dbReference>
<dbReference type="Gene3D" id="1.10.10.10">
    <property type="entry name" value="Winged helix-like DNA-binding domain superfamily/Winged helix DNA-binding domain"/>
    <property type="match status" value="1"/>
</dbReference>
<evidence type="ECO:0000256" key="2">
    <source>
        <dbReference type="ARBA" id="ARBA00023125"/>
    </source>
</evidence>
<dbReference type="InterPro" id="IPR046335">
    <property type="entry name" value="LacI/GalR-like_sensor"/>
</dbReference>
<dbReference type="SUPFAM" id="SSF46785">
    <property type="entry name" value="Winged helix' DNA-binding domain"/>
    <property type="match status" value="1"/>
</dbReference>
<dbReference type="InterPro" id="IPR036388">
    <property type="entry name" value="WH-like_DNA-bd_sf"/>
</dbReference>
<keyword evidence="6" id="KW-1185">Reference proteome</keyword>
<evidence type="ECO:0000256" key="1">
    <source>
        <dbReference type="ARBA" id="ARBA00023015"/>
    </source>
</evidence>
<evidence type="ECO:0000256" key="3">
    <source>
        <dbReference type="ARBA" id="ARBA00023163"/>
    </source>
</evidence>
<dbReference type="PROSITE" id="PS50949">
    <property type="entry name" value="HTH_GNTR"/>
    <property type="match status" value="1"/>
</dbReference>
<proteinExistence type="predicted"/>
<keyword evidence="3" id="KW-0804">Transcription</keyword>
<dbReference type="PANTHER" id="PTHR38445">
    <property type="entry name" value="HTH-TYPE TRANSCRIPTIONAL REPRESSOR YTRA"/>
    <property type="match status" value="1"/>
</dbReference>
<evidence type="ECO:0000313" key="6">
    <source>
        <dbReference type="Proteomes" id="UP000829476"/>
    </source>
</evidence>
<dbReference type="Proteomes" id="UP000829476">
    <property type="component" value="Chromosome"/>
</dbReference>
<organism evidence="5 6">
    <name type="scientific">Zhouia spongiae</name>
    <dbReference type="NCBI Taxonomy" id="2202721"/>
    <lineage>
        <taxon>Bacteria</taxon>
        <taxon>Pseudomonadati</taxon>
        <taxon>Bacteroidota</taxon>
        <taxon>Flavobacteriia</taxon>
        <taxon>Flavobacteriales</taxon>
        <taxon>Flavobacteriaceae</taxon>
        <taxon>Zhouia</taxon>
    </lineage>
</organism>
<dbReference type="Pfam" id="PF00392">
    <property type="entry name" value="GntR"/>
    <property type="match status" value="1"/>
</dbReference>
<protein>
    <submittedName>
        <fullName evidence="5">GntR family transcriptional regulator</fullName>
    </submittedName>
</protein>
<reference evidence="5 6" key="1">
    <citation type="journal article" date="2018" name="Int. J. Syst. Evol. Microbiol.">
        <title>Zhouia spongiae sp. nov., isolated from a marine sponge.</title>
        <authorList>
            <person name="Zhuang L."/>
            <person name="Lin B."/>
            <person name="Qin F."/>
            <person name="Luo L."/>
        </authorList>
    </citation>
    <scope>NUCLEOTIDE SEQUENCE [LARGE SCALE GENOMIC DNA]</scope>
    <source>
        <strain evidence="5 6">HN-Y44</strain>
    </source>
</reference>
<name>A0ABY3YKP1_9FLAO</name>
<keyword evidence="2" id="KW-0238">DNA-binding</keyword>
<dbReference type="InterPro" id="IPR036390">
    <property type="entry name" value="WH_DNA-bd_sf"/>
</dbReference>
<dbReference type="SMART" id="SM00345">
    <property type="entry name" value="HTH_GNTR"/>
    <property type="match status" value="1"/>
</dbReference>